<name>A0A087T2E8_STEMI</name>
<proteinExistence type="predicted"/>
<gene>
    <name evidence="2" type="ORF">X975_13716</name>
</gene>
<feature type="domain" description="Tyrosine-protein kinase ephrin type A/B receptor-like" evidence="1">
    <location>
        <begin position="302"/>
        <end position="327"/>
    </location>
</feature>
<accession>A0A087T2E8</accession>
<dbReference type="OrthoDB" id="6436184at2759"/>
<dbReference type="Pfam" id="PF07699">
    <property type="entry name" value="Ephrin_rec_like"/>
    <property type="match status" value="1"/>
</dbReference>
<evidence type="ECO:0000313" key="3">
    <source>
        <dbReference type="Proteomes" id="UP000054359"/>
    </source>
</evidence>
<evidence type="ECO:0000313" key="2">
    <source>
        <dbReference type="EMBL" id="KFM59287.1"/>
    </source>
</evidence>
<dbReference type="Proteomes" id="UP000054359">
    <property type="component" value="Unassembled WGS sequence"/>
</dbReference>
<dbReference type="EMBL" id="KK113077">
    <property type="protein sequence ID" value="KFM59287.1"/>
    <property type="molecule type" value="Genomic_DNA"/>
</dbReference>
<dbReference type="InterPro" id="IPR011641">
    <property type="entry name" value="Tyr-kin_ephrin_A/B_rcpt-like"/>
</dbReference>
<dbReference type="SMART" id="SM01411">
    <property type="entry name" value="Ephrin_rec_like"/>
    <property type="match status" value="1"/>
</dbReference>
<sequence length="342" mass="38131">MTCAPEKLTSYGLHKVSCIAKDEELGTYASCSFGITVLKNNDEDISSTTNVPDEVTTSQITTTEKFLACKSLKLPYRGILNCSNHDGPERCTVGCENGYGFSSSYRALRGGLIECDGTDGLWDFERIYHTTQLPECLGHLPNTSIKVTLSFKAAVEECSSDRKFHYHQTIKHLLLNLNREMCSLVDCESSIQVNCSQTYTGNRFILNIIWTLLAVFHPEDYEDSVEVPDAELQLEAILETTRKAIRKDEVFRQNLSQVGIQLQQDSYNRSFIDLVCQAKGYAADLRTYKCMECASGTMEVNGQCKPCPQGTFQLRTGQTNCERCPSDSVKFFRGNVPATCGG</sequence>
<dbReference type="Gene3D" id="2.10.50.10">
    <property type="entry name" value="Tumor Necrosis Factor Receptor, subunit A, domain 2"/>
    <property type="match status" value="1"/>
</dbReference>
<dbReference type="STRING" id="407821.A0A087T2E8"/>
<evidence type="ECO:0000259" key="1">
    <source>
        <dbReference type="Pfam" id="PF07699"/>
    </source>
</evidence>
<organism evidence="2 3">
    <name type="scientific">Stegodyphus mimosarum</name>
    <name type="common">African social velvet spider</name>
    <dbReference type="NCBI Taxonomy" id="407821"/>
    <lineage>
        <taxon>Eukaryota</taxon>
        <taxon>Metazoa</taxon>
        <taxon>Ecdysozoa</taxon>
        <taxon>Arthropoda</taxon>
        <taxon>Chelicerata</taxon>
        <taxon>Arachnida</taxon>
        <taxon>Araneae</taxon>
        <taxon>Araneomorphae</taxon>
        <taxon>Entelegynae</taxon>
        <taxon>Eresoidea</taxon>
        <taxon>Eresidae</taxon>
        <taxon>Stegodyphus</taxon>
    </lineage>
</organism>
<protein>
    <recommendedName>
        <fullName evidence="1">Tyrosine-protein kinase ephrin type A/B receptor-like domain-containing protein</fullName>
    </recommendedName>
</protein>
<reference evidence="2 3" key="1">
    <citation type="submission" date="2013-11" db="EMBL/GenBank/DDBJ databases">
        <title>Genome sequencing of Stegodyphus mimosarum.</title>
        <authorList>
            <person name="Bechsgaard J."/>
        </authorList>
    </citation>
    <scope>NUCLEOTIDE SEQUENCE [LARGE SCALE GENOMIC DNA]</scope>
</reference>
<keyword evidence="3" id="KW-1185">Reference proteome</keyword>
<feature type="non-terminal residue" evidence="2">
    <location>
        <position position="342"/>
    </location>
</feature>
<dbReference type="AlphaFoldDB" id="A0A087T2E8"/>